<dbReference type="InterPro" id="IPR000843">
    <property type="entry name" value="HTH_LacI"/>
</dbReference>
<gene>
    <name evidence="5" type="primary">treR</name>
    <name evidence="5" type="ORF">J2R62_16530</name>
</gene>
<reference evidence="5" key="1">
    <citation type="submission" date="2021-03" db="EMBL/GenBank/DDBJ databases">
        <title>Plesiomonas shigelloides zfcc0051, isolated from zebrafish feces.</title>
        <authorList>
            <person name="Vanderhoek Z."/>
            <person name="Gaulke C."/>
        </authorList>
    </citation>
    <scope>NUCLEOTIDE SEQUENCE</scope>
    <source>
        <strain evidence="5">Zfcc0051</strain>
    </source>
</reference>
<dbReference type="GO" id="GO:0045892">
    <property type="term" value="P:negative regulation of DNA-templated transcription"/>
    <property type="evidence" value="ECO:0007669"/>
    <property type="project" value="InterPro"/>
</dbReference>
<evidence type="ECO:0000256" key="1">
    <source>
        <dbReference type="ARBA" id="ARBA00023015"/>
    </source>
</evidence>
<evidence type="ECO:0000259" key="4">
    <source>
        <dbReference type="PROSITE" id="PS50932"/>
    </source>
</evidence>
<dbReference type="PRINTS" id="PR00036">
    <property type="entry name" value="HTHLACI"/>
</dbReference>
<evidence type="ECO:0000313" key="6">
    <source>
        <dbReference type="Proteomes" id="UP000664658"/>
    </source>
</evidence>
<dbReference type="AlphaFoldDB" id="A0A8I1W8F6"/>
<dbReference type="NCBIfam" id="TIGR02405">
    <property type="entry name" value="trehalos_R_Ecol"/>
    <property type="match status" value="1"/>
</dbReference>
<dbReference type="PANTHER" id="PTHR30146">
    <property type="entry name" value="LACI-RELATED TRANSCRIPTIONAL REPRESSOR"/>
    <property type="match status" value="1"/>
</dbReference>
<feature type="domain" description="HTH lacI-type" evidence="4">
    <location>
        <begin position="5"/>
        <end position="59"/>
    </location>
</feature>
<dbReference type="GO" id="GO:0003700">
    <property type="term" value="F:DNA-binding transcription factor activity"/>
    <property type="evidence" value="ECO:0007669"/>
    <property type="project" value="TreeGrafter"/>
</dbReference>
<dbReference type="CDD" id="cd01542">
    <property type="entry name" value="PBP1_TreR-like"/>
    <property type="match status" value="1"/>
</dbReference>
<proteinExistence type="predicted"/>
<name>A0A8I1W8F6_PLESH</name>
<keyword evidence="3" id="KW-0804">Transcription</keyword>
<protein>
    <submittedName>
        <fullName evidence="5">HTH-type transcriptional regulator TreR</fullName>
    </submittedName>
</protein>
<keyword evidence="2" id="KW-0238">DNA-binding</keyword>
<dbReference type="InterPro" id="IPR046335">
    <property type="entry name" value="LacI/GalR-like_sensor"/>
</dbReference>
<dbReference type="Gene3D" id="3.40.50.2300">
    <property type="match status" value="2"/>
</dbReference>
<dbReference type="InterPro" id="IPR010982">
    <property type="entry name" value="Lambda_DNA-bd_dom_sf"/>
</dbReference>
<dbReference type="Gene3D" id="1.10.260.40">
    <property type="entry name" value="lambda repressor-like DNA-binding domains"/>
    <property type="match status" value="1"/>
</dbReference>
<dbReference type="CDD" id="cd01392">
    <property type="entry name" value="HTH_LacI"/>
    <property type="match status" value="1"/>
</dbReference>
<evidence type="ECO:0000256" key="2">
    <source>
        <dbReference type="ARBA" id="ARBA00023125"/>
    </source>
</evidence>
<dbReference type="Pfam" id="PF13377">
    <property type="entry name" value="Peripla_BP_3"/>
    <property type="match status" value="1"/>
</dbReference>
<dbReference type="GO" id="GO:0005991">
    <property type="term" value="P:trehalose metabolic process"/>
    <property type="evidence" value="ECO:0007669"/>
    <property type="project" value="InterPro"/>
</dbReference>
<organism evidence="5 6">
    <name type="scientific">Plesiomonas shigelloides</name>
    <name type="common">Aeromonas shigelloides</name>
    <dbReference type="NCBI Taxonomy" id="703"/>
    <lineage>
        <taxon>Bacteria</taxon>
        <taxon>Pseudomonadati</taxon>
        <taxon>Pseudomonadota</taxon>
        <taxon>Gammaproteobacteria</taxon>
        <taxon>Enterobacterales</taxon>
        <taxon>Enterobacteriaceae</taxon>
        <taxon>Plesiomonas</taxon>
    </lineage>
</organism>
<dbReference type="InterPro" id="IPR012771">
    <property type="entry name" value="Trehalos_R_gpbac"/>
</dbReference>
<accession>A0A8I1W8F6</accession>
<comment type="caution">
    <text evidence="5">The sequence shown here is derived from an EMBL/GenBank/DDBJ whole genome shotgun (WGS) entry which is preliminary data.</text>
</comment>
<dbReference type="GO" id="GO:0000976">
    <property type="term" value="F:transcription cis-regulatory region binding"/>
    <property type="evidence" value="ECO:0007669"/>
    <property type="project" value="TreeGrafter"/>
</dbReference>
<keyword evidence="1" id="KW-0805">Transcription regulation</keyword>
<dbReference type="PANTHER" id="PTHR30146:SF146">
    <property type="entry name" value="HTH-TYPE TRANSCRIPTIONAL REGULATOR TRER"/>
    <property type="match status" value="1"/>
</dbReference>
<dbReference type="Pfam" id="PF00356">
    <property type="entry name" value="LacI"/>
    <property type="match status" value="1"/>
</dbReference>
<sequence>MDKKLTILDIARLSGVSKSTVSRVINQDPLVKPATRERVEQVIAEHGFVPSKPAQAMRSQSQKVIGIIVSRLDSGSENQAVRGMLEVLYARGYDAVLMESMFAPDKVLEHLAVLERRGVDGIILFAFNDLDYAAMQPFQHKLVLVAREAAGFSSVCFDDIGAVTAMLNQLVSCGIHDIAYLGVDTADLTTGQRRLDAYLAYCQQTGISARYALGDLSLQSGYRLAAQLLTASTQALVCASDTLALGAAKYLQEQGRSDVKVTGLGNNRMLTFLFPNALSIDLGYKGAGEQAARQLLGQIELACAPSSTIAPCCVS</sequence>
<evidence type="ECO:0000313" key="5">
    <source>
        <dbReference type="EMBL" id="MBO1109784.1"/>
    </source>
</evidence>
<evidence type="ECO:0000256" key="3">
    <source>
        <dbReference type="ARBA" id="ARBA00023163"/>
    </source>
</evidence>
<dbReference type="SUPFAM" id="SSF47413">
    <property type="entry name" value="lambda repressor-like DNA-binding domains"/>
    <property type="match status" value="1"/>
</dbReference>
<dbReference type="InterPro" id="IPR028082">
    <property type="entry name" value="Peripla_BP_I"/>
</dbReference>
<dbReference type="PROSITE" id="PS00356">
    <property type="entry name" value="HTH_LACI_1"/>
    <property type="match status" value="1"/>
</dbReference>
<dbReference type="SMART" id="SM00354">
    <property type="entry name" value="HTH_LACI"/>
    <property type="match status" value="1"/>
</dbReference>
<dbReference type="PROSITE" id="PS50932">
    <property type="entry name" value="HTH_LACI_2"/>
    <property type="match status" value="1"/>
</dbReference>
<dbReference type="SUPFAM" id="SSF53822">
    <property type="entry name" value="Periplasmic binding protein-like I"/>
    <property type="match status" value="1"/>
</dbReference>
<dbReference type="EMBL" id="JAFNAA010000031">
    <property type="protein sequence ID" value="MBO1109784.1"/>
    <property type="molecule type" value="Genomic_DNA"/>
</dbReference>
<dbReference type="RefSeq" id="WP_207542738.1">
    <property type="nucleotide sequence ID" value="NZ_JAFNAA010000031.1"/>
</dbReference>
<dbReference type="Proteomes" id="UP000664658">
    <property type="component" value="Unassembled WGS sequence"/>
</dbReference>